<sequence length="357" mass="40014">MTGFESLFLGETDRLCMQYYTPAIESTLILQHSQSPYFLNMYLAYKAYKKHQQKKKEREASKANGTYEPRLSDTSKVTEVSMDFHPSTAGGAPPAFSWNETKPGSAKKQRLMLFGTLLVDVVLPIMLYEILKQHISQLVALLISSAPPCAMVIFRAIFHRRLDPLGSIIIISFAITAAVSVIDSNPRILLFKDSITTGSLGTIFLSSLIPIKIWRWQIKPMTYSIASQMLATQPNVQYLKNGEMIDQAFPEFIWENSPIFRKCQRILTAGWGVALLMELVAKLIMYFSTLTVDQIFIYGNVIAGVLLGSMGLVTTVFSHFIRKWTKQELDQVKERIETEAAMHATSSESCSNAGASV</sequence>
<dbReference type="Proteomes" id="UP000654370">
    <property type="component" value="Unassembled WGS sequence"/>
</dbReference>
<accession>A0A8H7U877</accession>
<feature type="transmembrane region" description="Helical" evidence="1">
    <location>
        <begin position="194"/>
        <end position="214"/>
    </location>
</feature>
<organism evidence="2 3">
    <name type="scientific">Mortierella isabellina</name>
    <name type="common">Filamentous fungus</name>
    <name type="synonym">Umbelopsis isabellina</name>
    <dbReference type="NCBI Taxonomy" id="91625"/>
    <lineage>
        <taxon>Eukaryota</taxon>
        <taxon>Fungi</taxon>
        <taxon>Fungi incertae sedis</taxon>
        <taxon>Mucoromycota</taxon>
        <taxon>Mucoromycotina</taxon>
        <taxon>Umbelopsidomycetes</taxon>
        <taxon>Umbelopsidales</taxon>
        <taxon>Umbelopsidaceae</taxon>
        <taxon>Umbelopsis</taxon>
    </lineage>
</organism>
<proteinExistence type="predicted"/>
<keyword evidence="1" id="KW-1133">Transmembrane helix</keyword>
<keyword evidence="3" id="KW-1185">Reference proteome</keyword>
<dbReference type="EMBL" id="JAEPQZ010000020">
    <property type="protein sequence ID" value="KAG2171607.1"/>
    <property type="molecule type" value="Genomic_DNA"/>
</dbReference>
<reference evidence="2" key="1">
    <citation type="submission" date="2020-12" db="EMBL/GenBank/DDBJ databases">
        <title>Metabolic potential, ecology and presence of endohyphal bacteria is reflected in genomic diversity of Mucoromycotina.</title>
        <authorList>
            <person name="Muszewska A."/>
            <person name="Okrasinska A."/>
            <person name="Steczkiewicz K."/>
            <person name="Drgas O."/>
            <person name="Orlowska M."/>
            <person name="Perlinska-Lenart U."/>
            <person name="Aleksandrzak-Piekarczyk T."/>
            <person name="Szatraj K."/>
            <person name="Zielenkiewicz U."/>
            <person name="Pilsyk S."/>
            <person name="Malc E."/>
            <person name="Mieczkowski P."/>
            <person name="Kruszewska J.S."/>
            <person name="Biernat P."/>
            <person name="Pawlowska J."/>
        </authorList>
    </citation>
    <scope>NUCLEOTIDE SEQUENCE</scope>
    <source>
        <strain evidence="2">WA0000067209</strain>
    </source>
</reference>
<evidence type="ECO:0000313" key="3">
    <source>
        <dbReference type="Proteomes" id="UP000654370"/>
    </source>
</evidence>
<keyword evidence="1" id="KW-0472">Membrane</keyword>
<evidence type="ECO:0000313" key="2">
    <source>
        <dbReference type="EMBL" id="KAG2171607.1"/>
    </source>
</evidence>
<keyword evidence="1" id="KW-0812">Transmembrane</keyword>
<feature type="transmembrane region" description="Helical" evidence="1">
    <location>
        <begin position="295"/>
        <end position="317"/>
    </location>
</feature>
<feature type="transmembrane region" description="Helical" evidence="1">
    <location>
        <begin position="137"/>
        <end position="158"/>
    </location>
</feature>
<gene>
    <name evidence="2" type="ORF">INT43_008333</name>
</gene>
<dbReference type="OrthoDB" id="9996464at2759"/>
<comment type="caution">
    <text evidence="2">The sequence shown here is derived from an EMBL/GenBank/DDBJ whole genome shotgun (WGS) entry which is preliminary data.</text>
</comment>
<evidence type="ECO:0000256" key="1">
    <source>
        <dbReference type="SAM" id="Phobius"/>
    </source>
</evidence>
<feature type="transmembrane region" description="Helical" evidence="1">
    <location>
        <begin position="165"/>
        <end position="182"/>
    </location>
</feature>
<protein>
    <submittedName>
        <fullName evidence="2">Uncharacterized protein</fullName>
    </submittedName>
</protein>
<dbReference type="AlphaFoldDB" id="A0A8H7U877"/>
<name>A0A8H7U877_MORIS</name>
<dbReference type="NCBIfam" id="NF041646">
    <property type="entry name" value="VC0807_fam"/>
    <property type="match status" value="1"/>
</dbReference>
<feature type="transmembrane region" description="Helical" evidence="1">
    <location>
        <begin position="266"/>
        <end position="289"/>
    </location>
</feature>